<accession>A0A1I7ZEH1</accession>
<evidence type="ECO:0000313" key="3">
    <source>
        <dbReference type="WBParaSite" id="L893_g25641.t2"/>
    </source>
</evidence>
<dbReference type="Proteomes" id="UP000095287">
    <property type="component" value="Unplaced"/>
</dbReference>
<organism evidence="2 3">
    <name type="scientific">Steinernema glaseri</name>
    <dbReference type="NCBI Taxonomy" id="37863"/>
    <lineage>
        <taxon>Eukaryota</taxon>
        <taxon>Metazoa</taxon>
        <taxon>Ecdysozoa</taxon>
        <taxon>Nematoda</taxon>
        <taxon>Chromadorea</taxon>
        <taxon>Rhabditida</taxon>
        <taxon>Tylenchina</taxon>
        <taxon>Panagrolaimomorpha</taxon>
        <taxon>Strongyloidoidea</taxon>
        <taxon>Steinernematidae</taxon>
        <taxon>Steinernema</taxon>
    </lineage>
</organism>
<evidence type="ECO:0000313" key="2">
    <source>
        <dbReference type="Proteomes" id="UP000095287"/>
    </source>
</evidence>
<evidence type="ECO:0000256" key="1">
    <source>
        <dbReference type="SAM" id="Coils"/>
    </source>
</evidence>
<keyword evidence="2" id="KW-1185">Reference proteome</keyword>
<keyword evidence="1" id="KW-0175">Coiled coil</keyword>
<reference evidence="3" key="1">
    <citation type="submission" date="2016-11" db="UniProtKB">
        <authorList>
            <consortium name="WormBaseParasite"/>
        </authorList>
    </citation>
    <scope>IDENTIFICATION</scope>
</reference>
<feature type="coiled-coil region" evidence="1">
    <location>
        <begin position="273"/>
        <end position="314"/>
    </location>
</feature>
<dbReference type="AlphaFoldDB" id="A0A1I7ZEH1"/>
<name>A0A1I7ZEH1_9BILA</name>
<dbReference type="WBParaSite" id="L893_g25641.t2">
    <property type="protein sequence ID" value="L893_g25641.t2"/>
    <property type="gene ID" value="L893_g25641"/>
</dbReference>
<protein>
    <submittedName>
        <fullName evidence="3">RGS domain-containing protein</fullName>
    </submittedName>
</protein>
<sequence length="323" mass="38630">MQSFAMNFEDVWAALAVEETIYERVFAVRRPRSLFNTIFETYRKISEIYRGNVASQKPLQDSQSIEENGTLAKAQQLYENVVNARDFQSRQVMFDEFRAWIHRQLHYIEADKTSHAFLSKQRFMEEIRERILDNINECYDRARPYAEAMIKEERNHYNMVDEIHEETILRLQELLRSKFQGQRHQILCSVRDLCFIKNQSAVKSLYSQTSTQLATITELRQELNGIERKMHDLLIEDNNRFTTLQKEITSLHDVTVKQDIEINEWRAKNQLLNKSLQRKAVLQSARLEGLRKEKEELQKRRNECLEMVRRLKKREALHKQEDC</sequence>
<proteinExistence type="predicted"/>